<dbReference type="OrthoDB" id="1722900at2759"/>
<dbReference type="EMBL" id="FUEG01000003">
    <property type="protein sequence ID" value="SJL01330.1"/>
    <property type="molecule type" value="Genomic_DNA"/>
</dbReference>
<proteinExistence type="predicted"/>
<keyword evidence="3" id="KW-1185">Reference proteome</keyword>
<accession>A0A284QXY8</accession>
<organism evidence="2 3">
    <name type="scientific">Armillaria ostoyae</name>
    <name type="common">Armillaria root rot fungus</name>
    <dbReference type="NCBI Taxonomy" id="47428"/>
    <lineage>
        <taxon>Eukaryota</taxon>
        <taxon>Fungi</taxon>
        <taxon>Dikarya</taxon>
        <taxon>Basidiomycota</taxon>
        <taxon>Agaricomycotina</taxon>
        <taxon>Agaricomycetes</taxon>
        <taxon>Agaricomycetidae</taxon>
        <taxon>Agaricales</taxon>
        <taxon>Marasmiineae</taxon>
        <taxon>Physalacriaceae</taxon>
        <taxon>Armillaria</taxon>
    </lineage>
</organism>
<gene>
    <name evidence="2" type="ORF">ARMOST_04650</name>
</gene>
<dbReference type="Proteomes" id="UP000219338">
    <property type="component" value="Unassembled WGS sequence"/>
</dbReference>
<name>A0A284QXY8_ARMOS</name>
<protein>
    <recommendedName>
        <fullName evidence="1">Tf2-1-like SH3-like domain-containing protein</fullName>
    </recommendedName>
</protein>
<evidence type="ECO:0000313" key="2">
    <source>
        <dbReference type="EMBL" id="SJL01330.1"/>
    </source>
</evidence>
<sequence length="143" mass="16157">MAAMEKEECVGAKDILADTTDEPKPSPLVAHAFSFSFSLMSLSLSFSSQMLLLDFSRAKPKKKLDNKRVGPFEILEKAGALVYKLKLPSHWKIHPCFNKKLLTKYTSPAFPNQEQPLPPPPDLIEDKEEYEVKEVLDSRMCCV</sequence>
<evidence type="ECO:0000313" key="3">
    <source>
        <dbReference type="Proteomes" id="UP000219338"/>
    </source>
</evidence>
<evidence type="ECO:0000259" key="1">
    <source>
        <dbReference type="Pfam" id="PF24626"/>
    </source>
</evidence>
<dbReference type="InterPro" id="IPR056924">
    <property type="entry name" value="SH3_Tf2-1"/>
</dbReference>
<dbReference type="Pfam" id="PF24626">
    <property type="entry name" value="SH3_Tf2-1"/>
    <property type="match status" value="1"/>
</dbReference>
<feature type="domain" description="Tf2-1-like SH3-like" evidence="1">
    <location>
        <begin position="58"/>
        <end position="105"/>
    </location>
</feature>
<dbReference type="AlphaFoldDB" id="A0A284QXY8"/>
<reference evidence="3" key="1">
    <citation type="journal article" date="2017" name="Nat. Ecol. Evol.">
        <title>Genome expansion and lineage-specific genetic innovations in the forest pathogenic fungi Armillaria.</title>
        <authorList>
            <person name="Sipos G."/>
            <person name="Prasanna A.N."/>
            <person name="Walter M.C."/>
            <person name="O'Connor E."/>
            <person name="Balint B."/>
            <person name="Krizsan K."/>
            <person name="Kiss B."/>
            <person name="Hess J."/>
            <person name="Varga T."/>
            <person name="Slot J."/>
            <person name="Riley R."/>
            <person name="Boka B."/>
            <person name="Rigling D."/>
            <person name="Barry K."/>
            <person name="Lee J."/>
            <person name="Mihaltcheva S."/>
            <person name="LaButti K."/>
            <person name="Lipzen A."/>
            <person name="Waldron R."/>
            <person name="Moloney N.M."/>
            <person name="Sperisen C."/>
            <person name="Kredics L."/>
            <person name="Vagvoelgyi C."/>
            <person name="Patrignani A."/>
            <person name="Fitzpatrick D."/>
            <person name="Nagy I."/>
            <person name="Doyle S."/>
            <person name="Anderson J.B."/>
            <person name="Grigoriev I.V."/>
            <person name="Gueldener U."/>
            <person name="Muensterkoetter M."/>
            <person name="Nagy L.G."/>
        </authorList>
    </citation>
    <scope>NUCLEOTIDE SEQUENCE [LARGE SCALE GENOMIC DNA]</scope>
    <source>
        <strain evidence="3">C18/9</strain>
    </source>
</reference>